<sequence length="314" mass="32572">MNSALVVARKDFEDAIRSRGVLLVSAVFVALFVFGAYFFADQVSQAAQASAQSGGQQGGDPVDSDAFLRTLSSGVTLLVPIVAVVASYSAVIGERASGTLKLLLSLPHSRRDVVLGKLLGRGGVVAVPAVGGLLLSMLVFPLTSVALAPLNYVAFTALTALLGLVFVALSVGISAAASTGRRAVVGSVGSYLFLLVFWNRAADPIVGRLSDALSWEPATTVKASLTLKLLNPLGAYSSLVAALSAESTALARASVTGGIQLSRRAGIVQQIYAQRLTEEGIPFYLTDAAVLAYLLVWLAVSAVVGYAVFRRADL</sequence>
<feature type="transmembrane region" description="Helical" evidence="1">
    <location>
        <begin position="152"/>
        <end position="176"/>
    </location>
</feature>
<dbReference type="AlphaFoldDB" id="A0A554MXX6"/>
<dbReference type="PANTHER" id="PTHR43471">
    <property type="entry name" value="ABC TRANSPORTER PERMEASE"/>
    <property type="match status" value="1"/>
</dbReference>
<name>A0A554MXX6_9EURY</name>
<proteinExistence type="predicted"/>
<dbReference type="EMBL" id="QMDX01000009">
    <property type="protein sequence ID" value="TSD09987.1"/>
    <property type="molecule type" value="Genomic_DNA"/>
</dbReference>
<feature type="transmembrane region" description="Helical" evidence="1">
    <location>
        <begin position="118"/>
        <end position="140"/>
    </location>
</feature>
<dbReference type="Proteomes" id="UP000319894">
    <property type="component" value="Unassembled WGS sequence"/>
</dbReference>
<evidence type="ECO:0000313" key="3">
    <source>
        <dbReference type="Proteomes" id="UP000319894"/>
    </source>
</evidence>
<protein>
    <submittedName>
        <fullName evidence="2">ABC transporter permease</fullName>
    </submittedName>
</protein>
<keyword evidence="1" id="KW-1133">Transmembrane helix</keyword>
<organism evidence="2 3">
    <name type="scientific">Haloglomus irregulare</name>
    <dbReference type="NCBI Taxonomy" id="2234134"/>
    <lineage>
        <taxon>Archaea</taxon>
        <taxon>Methanobacteriati</taxon>
        <taxon>Methanobacteriota</taxon>
        <taxon>Stenosarchaea group</taxon>
        <taxon>Halobacteria</taxon>
        <taxon>Halobacteriales</taxon>
        <taxon>Natronomonadaceae</taxon>
        <taxon>Haloglomus</taxon>
    </lineage>
</organism>
<dbReference type="PANTHER" id="PTHR43471:SF1">
    <property type="entry name" value="ABC TRANSPORTER PERMEASE PROTEIN NOSY-RELATED"/>
    <property type="match status" value="1"/>
</dbReference>
<accession>A0A554MXX6</accession>
<evidence type="ECO:0000256" key="1">
    <source>
        <dbReference type="SAM" id="Phobius"/>
    </source>
</evidence>
<evidence type="ECO:0000313" key="2">
    <source>
        <dbReference type="EMBL" id="TSD09987.1"/>
    </source>
</evidence>
<feature type="transmembrane region" description="Helical" evidence="1">
    <location>
        <begin position="290"/>
        <end position="309"/>
    </location>
</feature>
<keyword evidence="1" id="KW-0812">Transmembrane</keyword>
<feature type="transmembrane region" description="Helical" evidence="1">
    <location>
        <begin position="183"/>
        <end position="201"/>
    </location>
</feature>
<dbReference type="GO" id="GO:0140359">
    <property type="term" value="F:ABC-type transporter activity"/>
    <property type="evidence" value="ECO:0007669"/>
    <property type="project" value="InterPro"/>
</dbReference>
<feature type="transmembrane region" description="Helical" evidence="1">
    <location>
        <begin position="77"/>
        <end position="97"/>
    </location>
</feature>
<dbReference type="RefSeq" id="WP_144262675.1">
    <property type="nucleotide sequence ID" value="NZ_QMDX01000009.1"/>
</dbReference>
<dbReference type="Pfam" id="PF12679">
    <property type="entry name" value="ABC2_membrane_2"/>
    <property type="match status" value="1"/>
</dbReference>
<keyword evidence="1" id="KW-0472">Membrane</keyword>
<keyword evidence="3" id="KW-1185">Reference proteome</keyword>
<dbReference type="GO" id="GO:0005886">
    <property type="term" value="C:plasma membrane"/>
    <property type="evidence" value="ECO:0007669"/>
    <property type="project" value="UniProtKB-SubCell"/>
</dbReference>
<dbReference type="OrthoDB" id="86287at2157"/>
<feature type="transmembrane region" description="Helical" evidence="1">
    <location>
        <begin position="21"/>
        <end position="40"/>
    </location>
</feature>
<dbReference type="InParanoid" id="A0A554MXX6"/>
<reference evidence="2 3" key="1">
    <citation type="submission" date="2018-06" db="EMBL/GenBank/DDBJ databases">
        <title>Natronomonas sp. F16-60 a new haloarchaeon isolated from a solar saltern of Isla Cristina, Huelva, Spain.</title>
        <authorList>
            <person name="Duran-Viseras A."/>
            <person name="Sanchez-Porro C."/>
            <person name="Ventosa A."/>
        </authorList>
    </citation>
    <scope>NUCLEOTIDE SEQUENCE [LARGE SCALE GENOMIC DNA]</scope>
    <source>
        <strain evidence="2 3">F16-60</strain>
    </source>
</reference>
<gene>
    <name evidence="2" type="ORF">DP107_13445</name>
</gene>
<comment type="caution">
    <text evidence="2">The sequence shown here is derived from an EMBL/GenBank/DDBJ whole genome shotgun (WGS) entry which is preliminary data.</text>
</comment>